<dbReference type="GO" id="GO:0016020">
    <property type="term" value="C:membrane"/>
    <property type="evidence" value="ECO:0007669"/>
    <property type="project" value="UniProtKB-SubCell"/>
</dbReference>
<dbReference type="PANTHER" id="PTHR22911:SF6">
    <property type="entry name" value="SOLUTE CARRIER FAMILY 35 MEMBER G1"/>
    <property type="match status" value="1"/>
</dbReference>
<evidence type="ECO:0000256" key="1">
    <source>
        <dbReference type="ARBA" id="ARBA00004141"/>
    </source>
</evidence>
<dbReference type="InterPro" id="IPR000620">
    <property type="entry name" value="EamA_dom"/>
</dbReference>
<dbReference type="SUPFAM" id="SSF103481">
    <property type="entry name" value="Multidrug resistance efflux transporter EmrE"/>
    <property type="match status" value="1"/>
</dbReference>
<keyword evidence="2 5" id="KW-0812">Transmembrane</keyword>
<feature type="transmembrane region" description="Helical" evidence="5">
    <location>
        <begin position="298"/>
        <end position="314"/>
    </location>
</feature>
<evidence type="ECO:0000256" key="2">
    <source>
        <dbReference type="ARBA" id="ARBA00022692"/>
    </source>
</evidence>
<feature type="transmembrane region" description="Helical" evidence="5">
    <location>
        <begin position="67"/>
        <end position="85"/>
    </location>
</feature>
<feature type="domain" description="EamA" evidence="6">
    <location>
        <begin position="225"/>
        <end position="368"/>
    </location>
</feature>
<evidence type="ECO:0000256" key="3">
    <source>
        <dbReference type="ARBA" id="ARBA00022989"/>
    </source>
</evidence>
<feature type="transmembrane region" description="Helical" evidence="5">
    <location>
        <begin position="223"/>
        <end position="244"/>
    </location>
</feature>
<reference evidence="7" key="1">
    <citation type="submission" date="2021-02" db="EMBL/GenBank/DDBJ databases">
        <authorList>
            <person name="Nowell W R."/>
        </authorList>
    </citation>
    <scope>NUCLEOTIDE SEQUENCE</scope>
</reference>
<dbReference type="EMBL" id="CAJNOR010001100">
    <property type="protein sequence ID" value="CAF1074663.1"/>
    <property type="molecule type" value="Genomic_DNA"/>
</dbReference>
<proteinExistence type="predicted"/>
<gene>
    <name evidence="7" type="ORF">XAT740_LOCUS17001</name>
</gene>
<keyword evidence="4 5" id="KW-0472">Membrane</keyword>
<evidence type="ECO:0000256" key="4">
    <source>
        <dbReference type="ARBA" id="ARBA00023136"/>
    </source>
</evidence>
<keyword evidence="3 5" id="KW-1133">Transmembrane helix</keyword>
<dbReference type="PANTHER" id="PTHR22911">
    <property type="entry name" value="ACYL-MALONYL CONDENSING ENZYME-RELATED"/>
    <property type="match status" value="1"/>
</dbReference>
<evidence type="ECO:0000259" key="6">
    <source>
        <dbReference type="Pfam" id="PF00892"/>
    </source>
</evidence>
<name>A0A814M783_ADIRI</name>
<feature type="transmembrane region" description="Helical" evidence="5">
    <location>
        <begin position="256"/>
        <end position="278"/>
    </location>
</feature>
<feature type="transmembrane region" description="Helical" evidence="5">
    <location>
        <begin position="125"/>
        <end position="149"/>
    </location>
</feature>
<comment type="subcellular location">
    <subcellularLocation>
        <location evidence="1">Membrane</location>
        <topology evidence="1">Multi-pass membrane protein</topology>
    </subcellularLocation>
</comment>
<dbReference type="Pfam" id="PF00892">
    <property type="entry name" value="EamA"/>
    <property type="match status" value="2"/>
</dbReference>
<dbReference type="InterPro" id="IPR037185">
    <property type="entry name" value="EmrE-like"/>
</dbReference>
<feature type="domain" description="EamA" evidence="6">
    <location>
        <begin position="66"/>
        <end position="195"/>
    </location>
</feature>
<comment type="caution">
    <text evidence="7">The sequence shown here is derived from an EMBL/GenBank/DDBJ whole genome shotgun (WGS) entry which is preliminary data.</text>
</comment>
<evidence type="ECO:0000313" key="7">
    <source>
        <dbReference type="EMBL" id="CAF1074663.1"/>
    </source>
</evidence>
<feature type="transmembrane region" description="Helical" evidence="5">
    <location>
        <begin position="91"/>
        <end position="113"/>
    </location>
</feature>
<keyword evidence="8" id="KW-1185">Reference proteome</keyword>
<organism evidence="7 8">
    <name type="scientific">Adineta ricciae</name>
    <name type="common">Rotifer</name>
    <dbReference type="NCBI Taxonomy" id="249248"/>
    <lineage>
        <taxon>Eukaryota</taxon>
        <taxon>Metazoa</taxon>
        <taxon>Spiralia</taxon>
        <taxon>Gnathifera</taxon>
        <taxon>Rotifera</taxon>
        <taxon>Eurotatoria</taxon>
        <taxon>Bdelloidea</taxon>
        <taxon>Adinetida</taxon>
        <taxon>Adinetidae</taxon>
        <taxon>Adineta</taxon>
    </lineage>
</organism>
<protein>
    <recommendedName>
        <fullName evidence="6">EamA domain-containing protein</fullName>
    </recommendedName>
</protein>
<accession>A0A814M783</accession>
<sequence length="390" mass="44546">MSSSSLPNEAIAALDPLLQPFEDLHNNPKYFERRSSIFYHSTSINNDTAKQATLLAKFLSYFERFSGILYSLLASLLFTCSNFIIQQLDVVLLDVFLVRFFIQGLISFGYILYKGYHPFSSNYHSFLILIRSIIAATGSICFYLGLNLLPLPDLITIRYTQVVWTAILSSIIFRERVTLPTVIASISTLAGVVCVAQPSFLFLKSNVTNETLLIMMQENAKPRFTGMFVALLCAISISLGIILAKKLFEFKIRQSIIMFHFILTTFCLLLFIQTYYWTLSKTNQRKFHIRTNYLTNDFLVATFLATLQLIPMVLTQKAIKREHPSIVTVIQASDILFALVLKNVFSKNKSNGLTLIGSTLVFLSIFIIGGHKFWLDRQKRIRLRENNEFK</sequence>
<evidence type="ECO:0000256" key="5">
    <source>
        <dbReference type="SAM" id="Phobius"/>
    </source>
</evidence>
<feature type="transmembrane region" description="Helical" evidence="5">
    <location>
        <begin position="155"/>
        <end position="173"/>
    </location>
</feature>
<evidence type="ECO:0000313" key="8">
    <source>
        <dbReference type="Proteomes" id="UP000663828"/>
    </source>
</evidence>
<feature type="transmembrane region" description="Helical" evidence="5">
    <location>
        <begin position="351"/>
        <end position="375"/>
    </location>
</feature>
<feature type="transmembrane region" description="Helical" evidence="5">
    <location>
        <begin position="182"/>
        <end position="203"/>
    </location>
</feature>
<dbReference type="AlphaFoldDB" id="A0A814M783"/>
<dbReference type="Proteomes" id="UP000663828">
    <property type="component" value="Unassembled WGS sequence"/>
</dbReference>